<keyword evidence="14" id="KW-1185">Reference proteome</keyword>
<feature type="domain" description="Prephenate dehydratase" evidence="11">
    <location>
        <begin position="41"/>
        <end position="223"/>
    </location>
</feature>
<evidence type="ECO:0000313" key="14">
    <source>
        <dbReference type="Proteomes" id="UP000318693"/>
    </source>
</evidence>
<dbReference type="PROSITE" id="PS00858">
    <property type="entry name" value="PREPHENATE_DEHYDR_2"/>
    <property type="match status" value="1"/>
</dbReference>
<keyword evidence="6 9" id="KW-0584">Phenylalanine biosynthesis</keyword>
<dbReference type="SUPFAM" id="SSF53850">
    <property type="entry name" value="Periplasmic binding protein-like II"/>
    <property type="match status" value="1"/>
</dbReference>
<dbReference type="InterPro" id="IPR018528">
    <property type="entry name" value="Preph_deHydtase_CS"/>
</dbReference>
<dbReference type="RefSeq" id="WP_143416865.1">
    <property type="nucleotide sequence ID" value="NZ_VJXR01000003.1"/>
</dbReference>
<evidence type="ECO:0000256" key="1">
    <source>
        <dbReference type="ARBA" id="ARBA00004741"/>
    </source>
</evidence>
<dbReference type="Gene3D" id="3.30.70.260">
    <property type="match status" value="1"/>
</dbReference>
<evidence type="ECO:0000256" key="5">
    <source>
        <dbReference type="ARBA" id="ARBA00023141"/>
    </source>
</evidence>
<evidence type="ECO:0000259" key="12">
    <source>
        <dbReference type="PROSITE" id="PS51671"/>
    </source>
</evidence>
<evidence type="ECO:0000313" key="13">
    <source>
        <dbReference type="EMBL" id="TRW47293.1"/>
    </source>
</evidence>
<dbReference type="FunFam" id="3.40.190.10:FF:000064">
    <property type="entry name" value="Prephenate dehydratase"/>
    <property type="match status" value="1"/>
</dbReference>
<dbReference type="InterPro" id="IPR045865">
    <property type="entry name" value="ACT-like_dom_sf"/>
</dbReference>
<organism evidence="13 14">
    <name type="scientific">Georgenia yuyongxinii</name>
    <dbReference type="NCBI Taxonomy" id="2589797"/>
    <lineage>
        <taxon>Bacteria</taxon>
        <taxon>Bacillati</taxon>
        <taxon>Actinomycetota</taxon>
        <taxon>Actinomycetes</taxon>
        <taxon>Micrococcales</taxon>
        <taxon>Bogoriellaceae</taxon>
        <taxon>Georgenia</taxon>
    </lineage>
</organism>
<dbReference type="FunFam" id="3.30.70.260:FF:000012">
    <property type="entry name" value="Prephenate dehydratase"/>
    <property type="match status" value="1"/>
</dbReference>
<proteinExistence type="predicted"/>
<dbReference type="CDD" id="cd13632">
    <property type="entry name" value="PBP2_Aa-PDT_like"/>
    <property type="match status" value="1"/>
</dbReference>
<evidence type="ECO:0000256" key="9">
    <source>
        <dbReference type="RuleBase" id="RU361254"/>
    </source>
</evidence>
<gene>
    <name evidence="9 13" type="primary">pheA</name>
    <name evidence="13" type="ORF">FJ693_02015</name>
</gene>
<dbReference type="GO" id="GO:0004664">
    <property type="term" value="F:prephenate dehydratase activity"/>
    <property type="evidence" value="ECO:0007669"/>
    <property type="project" value="UniProtKB-UniRule"/>
</dbReference>
<dbReference type="PANTHER" id="PTHR21022">
    <property type="entry name" value="PREPHENATE DEHYDRATASE P PROTEIN"/>
    <property type="match status" value="1"/>
</dbReference>
<dbReference type="Pfam" id="PF00800">
    <property type="entry name" value="PDT"/>
    <property type="match status" value="1"/>
</dbReference>
<sequence length="349" mass="36963">MHDDAGDVERPDGAVATPREPRDGAASAGRPATGNGTGRARYAFLGPEGTFTEAALLQVTDPTEAELVPCLDVITALDLVRRGEADFAVVPIENSVEGGVNATLDSLATGAPLVIVGEMLVPITFFLVAREGMTLEHVRRISTHPHAWAQCRGWVAEHIPGAVHVPATSTAAAAALLATDQDAPGFDAALVSPLSAEKYGLQVLDTGAADNPHAVTRFILVARPGYVPEPTGADKTTLMVHLPDNEAGALLSMLEQFATRGVNLSRIESRPIGDSLGRYSFSIDAEGHIAEERVQATLIGLHRVCPTVRFLGSYPRADGHRPHVRPGTYDADFRAAREWVSRLLAGLAV</sequence>
<comment type="caution">
    <text evidence="13">The sequence shown here is derived from an EMBL/GenBank/DDBJ whole genome shotgun (WGS) entry which is preliminary data.</text>
</comment>
<evidence type="ECO:0000256" key="7">
    <source>
        <dbReference type="ARBA" id="ARBA00023239"/>
    </source>
</evidence>
<dbReference type="PROSITE" id="PS51171">
    <property type="entry name" value="PREPHENATE_DEHYDR_3"/>
    <property type="match status" value="1"/>
</dbReference>
<evidence type="ECO:0000256" key="4">
    <source>
        <dbReference type="ARBA" id="ARBA00022605"/>
    </source>
</evidence>
<dbReference type="SUPFAM" id="SSF55021">
    <property type="entry name" value="ACT-like"/>
    <property type="match status" value="1"/>
</dbReference>
<dbReference type="GO" id="GO:0009094">
    <property type="term" value="P:L-phenylalanine biosynthetic process"/>
    <property type="evidence" value="ECO:0007669"/>
    <property type="project" value="UniProtKB-UniPathway"/>
</dbReference>
<keyword evidence="7 9" id="KW-0456">Lyase</keyword>
<keyword evidence="5 9" id="KW-0057">Aromatic amino acid biosynthesis</keyword>
<dbReference type="NCBIfam" id="NF008865">
    <property type="entry name" value="PRK11898.1"/>
    <property type="match status" value="1"/>
</dbReference>
<accession>A0A552WY88</accession>
<dbReference type="AlphaFoldDB" id="A0A552WY88"/>
<keyword evidence="4 9" id="KW-0028">Amino-acid biosynthesis</keyword>
<evidence type="ECO:0000256" key="8">
    <source>
        <dbReference type="ARBA" id="ARBA00047848"/>
    </source>
</evidence>
<dbReference type="EC" id="4.2.1.51" evidence="2 9"/>
<dbReference type="CDD" id="cd04905">
    <property type="entry name" value="ACT_CM-PDT"/>
    <property type="match status" value="1"/>
</dbReference>
<evidence type="ECO:0000259" key="11">
    <source>
        <dbReference type="PROSITE" id="PS51171"/>
    </source>
</evidence>
<dbReference type="Proteomes" id="UP000318693">
    <property type="component" value="Unassembled WGS sequence"/>
</dbReference>
<feature type="region of interest" description="Disordered" evidence="10">
    <location>
        <begin position="1"/>
        <end position="39"/>
    </location>
</feature>
<name>A0A552WY88_9MICO</name>
<dbReference type="UniPathway" id="UPA00121">
    <property type="reaction ID" value="UER00345"/>
</dbReference>
<dbReference type="InterPro" id="IPR001086">
    <property type="entry name" value="Preph_deHydtase"/>
</dbReference>
<dbReference type="GO" id="GO:0005737">
    <property type="term" value="C:cytoplasm"/>
    <property type="evidence" value="ECO:0007669"/>
    <property type="project" value="TreeGrafter"/>
</dbReference>
<comment type="catalytic activity">
    <reaction evidence="8 9">
        <text>prephenate + H(+) = 3-phenylpyruvate + CO2 + H2O</text>
        <dbReference type="Rhea" id="RHEA:21648"/>
        <dbReference type="ChEBI" id="CHEBI:15377"/>
        <dbReference type="ChEBI" id="CHEBI:15378"/>
        <dbReference type="ChEBI" id="CHEBI:16526"/>
        <dbReference type="ChEBI" id="CHEBI:18005"/>
        <dbReference type="ChEBI" id="CHEBI:29934"/>
        <dbReference type="EC" id="4.2.1.51"/>
    </reaction>
</comment>
<feature type="domain" description="ACT" evidence="12">
    <location>
        <begin position="238"/>
        <end position="315"/>
    </location>
</feature>
<dbReference type="Gene3D" id="3.40.190.10">
    <property type="entry name" value="Periplasmic binding protein-like II"/>
    <property type="match status" value="2"/>
</dbReference>
<evidence type="ECO:0000256" key="3">
    <source>
        <dbReference type="ARBA" id="ARBA00021872"/>
    </source>
</evidence>
<evidence type="ECO:0000256" key="6">
    <source>
        <dbReference type="ARBA" id="ARBA00023222"/>
    </source>
</evidence>
<dbReference type="PROSITE" id="PS00857">
    <property type="entry name" value="PREPHENATE_DEHYDR_1"/>
    <property type="match status" value="1"/>
</dbReference>
<dbReference type="PROSITE" id="PS51671">
    <property type="entry name" value="ACT"/>
    <property type="match status" value="1"/>
</dbReference>
<evidence type="ECO:0000256" key="10">
    <source>
        <dbReference type="SAM" id="MobiDB-lite"/>
    </source>
</evidence>
<comment type="pathway">
    <text evidence="1 9">Amino-acid biosynthesis; L-phenylalanine biosynthesis; phenylpyruvate from prephenate: step 1/1.</text>
</comment>
<dbReference type="PANTHER" id="PTHR21022:SF19">
    <property type="entry name" value="PREPHENATE DEHYDRATASE-RELATED"/>
    <property type="match status" value="1"/>
</dbReference>
<evidence type="ECO:0000256" key="2">
    <source>
        <dbReference type="ARBA" id="ARBA00013147"/>
    </source>
</evidence>
<feature type="compositionally biased region" description="Basic and acidic residues" evidence="10">
    <location>
        <begin position="1"/>
        <end position="12"/>
    </location>
</feature>
<protein>
    <recommendedName>
        <fullName evidence="3 9">Prephenate dehydratase</fullName>
        <shortName evidence="9">PDT</shortName>
        <ecNumber evidence="2 9">4.2.1.51</ecNumber>
    </recommendedName>
</protein>
<dbReference type="InterPro" id="IPR002912">
    <property type="entry name" value="ACT_dom"/>
</dbReference>
<dbReference type="EMBL" id="VJXR01000003">
    <property type="protein sequence ID" value="TRW47293.1"/>
    <property type="molecule type" value="Genomic_DNA"/>
</dbReference>
<reference evidence="13 14" key="1">
    <citation type="submission" date="2019-07" db="EMBL/GenBank/DDBJ databases">
        <title>Georgenia wutianyii sp. nov. and Georgenia *** sp. nov. isolated from plateau pika (Ochotona curzoniae) in the Qinghai-Tibet plateau of China.</title>
        <authorList>
            <person name="Tian Z."/>
        </authorList>
    </citation>
    <scope>NUCLEOTIDE SEQUENCE [LARGE SCALE GENOMIC DNA]</scope>
    <source>
        <strain evidence="13 14">Z446</strain>
    </source>
</reference>